<feature type="region of interest" description="Disordered" evidence="1">
    <location>
        <begin position="1"/>
        <end position="92"/>
    </location>
</feature>
<feature type="compositionally biased region" description="Pro residues" evidence="1">
    <location>
        <begin position="44"/>
        <end position="60"/>
    </location>
</feature>
<protein>
    <submittedName>
        <fullName evidence="2">Uncharacterized protein</fullName>
    </submittedName>
</protein>
<sequence length="166" mass="19221">MAGNDEGPSRPRGKGATTSVRRLKEQELEAQGGRRKRRRAPRTQPQPEPQPEPQGDPEPAADPHPEDIDIDDVGEPQPGTPAHGRPRMRMGRSSVSGTLWMRKTLFRRVLRRVTRRVRRRNWKVHLGRCVNSSQRRIRLNFLEGRRTPAFSHRTKHILRDMYTKAM</sequence>
<dbReference type="Proteomes" id="UP000265520">
    <property type="component" value="Unassembled WGS sequence"/>
</dbReference>
<dbReference type="EMBL" id="LXQA010013677">
    <property type="protein sequence ID" value="MCH88187.1"/>
    <property type="molecule type" value="Genomic_DNA"/>
</dbReference>
<name>A0A392ML18_9FABA</name>
<accession>A0A392ML18</accession>
<reference evidence="2 3" key="1">
    <citation type="journal article" date="2018" name="Front. Plant Sci.">
        <title>Red Clover (Trifolium pratense) and Zigzag Clover (T. medium) - A Picture of Genomic Similarities and Differences.</title>
        <authorList>
            <person name="Dluhosova J."/>
            <person name="Istvanek J."/>
            <person name="Nedelnik J."/>
            <person name="Repkova J."/>
        </authorList>
    </citation>
    <scope>NUCLEOTIDE SEQUENCE [LARGE SCALE GENOMIC DNA]</scope>
    <source>
        <strain evidence="3">cv. 10/8</strain>
        <tissue evidence="2">Leaf</tissue>
    </source>
</reference>
<proteinExistence type="predicted"/>
<organism evidence="2 3">
    <name type="scientific">Trifolium medium</name>
    <dbReference type="NCBI Taxonomy" id="97028"/>
    <lineage>
        <taxon>Eukaryota</taxon>
        <taxon>Viridiplantae</taxon>
        <taxon>Streptophyta</taxon>
        <taxon>Embryophyta</taxon>
        <taxon>Tracheophyta</taxon>
        <taxon>Spermatophyta</taxon>
        <taxon>Magnoliopsida</taxon>
        <taxon>eudicotyledons</taxon>
        <taxon>Gunneridae</taxon>
        <taxon>Pentapetalae</taxon>
        <taxon>rosids</taxon>
        <taxon>fabids</taxon>
        <taxon>Fabales</taxon>
        <taxon>Fabaceae</taxon>
        <taxon>Papilionoideae</taxon>
        <taxon>50 kb inversion clade</taxon>
        <taxon>NPAAA clade</taxon>
        <taxon>Hologalegina</taxon>
        <taxon>IRL clade</taxon>
        <taxon>Trifolieae</taxon>
        <taxon>Trifolium</taxon>
    </lineage>
</organism>
<keyword evidence="3" id="KW-1185">Reference proteome</keyword>
<evidence type="ECO:0000313" key="3">
    <source>
        <dbReference type="Proteomes" id="UP000265520"/>
    </source>
</evidence>
<evidence type="ECO:0000256" key="1">
    <source>
        <dbReference type="SAM" id="MobiDB-lite"/>
    </source>
</evidence>
<dbReference type="AlphaFoldDB" id="A0A392ML18"/>
<evidence type="ECO:0000313" key="2">
    <source>
        <dbReference type="EMBL" id="MCH88187.1"/>
    </source>
</evidence>
<comment type="caution">
    <text evidence="2">The sequence shown here is derived from an EMBL/GenBank/DDBJ whole genome shotgun (WGS) entry which is preliminary data.</text>
</comment>
<gene>
    <name evidence="2" type="ORF">A2U01_0009070</name>
</gene>